<proteinExistence type="inferred from homology"/>
<dbReference type="GO" id="GO:0004252">
    <property type="term" value="F:serine-type endopeptidase activity"/>
    <property type="evidence" value="ECO:0007669"/>
    <property type="project" value="InterPro"/>
</dbReference>
<dbReference type="Gene3D" id="2.40.10.10">
    <property type="entry name" value="Trypsin-like serine proteases"/>
    <property type="match status" value="2"/>
</dbReference>
<evidence type="ECO:0000256" key="2">
    <source>
        <dbReference type="ARBA" id="ARBA00022670"/>
    </source>
</evidence>
<dbReference type="OrthoDB" id="9758917at2"/>
<dbReference type="AlphaFoldDB" id="A0A317CB51"/>
<name>A0A317CB51_9GAMM</name>
<organism evidence="7 8">
    <name type="scientific">Leucothrix arctica</name>
    <dbReference type="NCBI Taxonomy" id="1481894"/>
    <lineage>
        <taxon>Bacteria</taxon>
        <taxon>Pseudomonadati</taxon>
        <taxon>Pseudomonadota</taxon>
        <taxon>Gammaproteobacteria</taxon>
        <taxon>Thiotrichales</taxon>
        <taxon>Thiotrichaceae</taxon>
        <taxon>Leucothrix</taxon>
    </lineage>
</organism>
<accession>A0A317CB51</accession>
<protein>
    <submittedName>
        <fullName evidence="7">2-alkenal reductase</fullName>
    </submittedName>
</protein>
<dbReference type="SUPFAM" id="SSF50494">
    <property type="entry name" value="Trypsin-like serine proteases"/>
    <property type="match status" value="1"/>
</dbReference>
<evidence type="ECO:0000313" key="7">
    <source>
        <dbReference type="EMBL" id="PWQ93590.1"/>
    </source>
</evidence>
<dbReference type="EMBL" id="QGKL01000042">
    <property type="protein sequence ID" value="PWQ93590.1"/>
    <property type="molecule type" value="Genomic_DNA"/>
</dbReference>
<dbReference type="PRINTS" id="PR00834">
    <property type="entry name" value="PROTEASES2C"/>
</dbReference>
<dbReference type="SUPFAM" id="SSF50156">
    <property type="entry name" value="PDZ domain-like"/>
    <property type="match status" value="1"/>
</dbReference>
<evidence type="ECO:0000256" key="3">
    <source>
        <dbReference type="ARBA" id="ARBA00022801"/>
    </source>
</evidence>
<dbReference type="FunFam" id="2.40.10.10:FF:000001">
    <property type="entry name" value="Periplasmic serine protease DegS"/>
    <property type="match status" value="1"/>
</dbReference>
<feature type="transmembrane region" description="Helical" evidence="5">
    <location>
        <begin position="6"/>
        <end position="26"/>
    </location>
</feature>
<evidence type="ECO:0000256" key="1">
    <source>
        <dbReference type="ARBA" id="ARBA00010541"/>
    </source>
</evidence>
<dbReference type="InterPro" id="IPR043504">
    <property type="entry name" value="Peptidase_S1_PA_chymotrypsin"/>
</dbReference>
<evidence type="ECO:0000256" key="4">
    <source>
        <dbReference type="ARBA" id="ARBA00022825"/>
    </source>
</evidence>
<keyword evidence="3" id="KW-0378">Hydrolase</keyword>
<dbReference type="PANTHER" id="PTHR43343:SF3">
    <property type="entry name" value="PROTEASE DO-LIKE 8, CHLOROPLASTIC"/>
    <property type="match status" value="1"/>
</dbReference>
<dbReference type="RefSeq" id="WP_109825539.1">
    <property type="nucleotide sequence ID" value="NZ_QGKL01000042.1"/>
</dbReference>
<evidence type="ECO:0000259" key="6">
    <source>
        <dbReference type="Pfam" id="PF13180"/>
    </source>
</evidence>
<keyword evidence="2" id="KW-0645">Protease</keyword>
<dbReference type="InterPro" id="IPR051201">
    <property type="entry name" value="Chloro_Bact_Ser_Proteases"/>
</dbReference>
<evidence type="ECO:0000256" key="5">
    <source>
        <dbReference type="SAM" id="Phobius"/>
    </source>
</evidence>
<keyword evidence="8" id="KW-1185">Reference proteome</keyword>
<dbReference type="InterPro" id="IPR001478">
    <property type="entry name" value="PDZ"/>
</dbReference>
<dbReference type="InterPro" id="IPR009003">
    <property type="entry name" value="Peptidase_S1_PA"/>
</dbReference>
<dbReference type="GO" id="GO:0006508">
    <property type="term" value="P:proteolysis"/>
    <property type="evidence" value="ECO:0007669"/>
    <property type="project" value="UniProtKB-KW"/>
</dbReference>
<feature type="domain" description="PDZ" evidence="6">
    <location>
        <begin position="266"/>
        <end position="364"/>
    </location>
</feature>
<gene>
    <name evidence="7" type="ORF">DKT75_18395</name>
</gene>
<reference evidence="7 8" key="1">
    <citation type="submission" date="2018-05" db="EMBL/GenBank/DDBJ databases">
        <title>Leucothrix arctica sp. nov., isolated from Arctic seawater.</title>
        <authorList>
            <person name="Choi A."/>
            <person name="Baek K."/>
        </authorList>
    </citation>
    <scope>NUCLEOTIDE SEQUENCE [LARGE SCALE GENOMIC DNA]</scope>
    <source>
        <strain evidence="7 8">IMCC9719</strain>
    </source>
</reference>
<dbReference type="Proteomes" id="UP000245506">
    <property type="component" value="Unassembled WGS sequence"/>
</dbReference>
<comment type="similarity">
    <text evidence="1">Belongs to the peptidase S1C family.</text>
</comment>
<dbReference type="InterPro" id="IPR036034">
    <property type="entry name" value="PDZ_sf"/>
</dbReference>
<keyword evidence="5" id="KW-0812">Transmembrane</keyword>
<dbReference type="Gene3D" id="2.30.42.10">
    <property type="match status" value="1"/>
</dbReference>
<dbReference type="Pfam" id="PF13180">
    <property type="entry name" value="PDZ_2"/>
    <property type="match status" value="1"/>
</dbReference>
<comment type="caution">
    <text evidence="7">The sequence shown here is derived from an EMBL/GenBank/DDBJ whole genome shotgun (WGS) entry which is preliminary data.</text>
</comment>
<keyword evidence="5" id="KW-0472">Membrane</keyword>
<dbReference type="InterPro" id="IPR001940">
    <property type="entry name" value="Peptidase_S1C"/>
</dbReference>
<sequence>MLKKLFNLTIWAIVVLVVLFITKPYLKGWLLEGQTEPRAVTDRGQLLSDEENTIKIFEDTSPSVVFINTQDTQLNAWTRTVSETPLGSGSGFIWDKRGHVVTNYHVIQNSSSATVRLSDHRTYKAILVGASPRHDIAVLKINVPIDSPKPVPIGTSNDLKVGQSIYAIGNPFGLDHTLTTGIISALGRSIDSEAGGQIENLIQVDAAINPGNSGGPLIDSAGRLIGINTAIYSPSGSSSGIGFSIPVDNVNRVVPQLIAKGRYIRPVLGLNIDEHSNRIISKEYGVEGVAILGVAEGSGADSAGLIGISYVNDEYVLGDVIQEFDDRTVTTVADLLDILDEYEAGQSVNLTILRGNRQINVSVLLTSPKS</sequence>
<dbReference type="Pfam" id="PF13365">
    <property type="entry name" value="Trypsin_2"/>
    <property type="match status" value="1"/>
</dbReference>
<evidence type="ECO:0000313" key="8">
    <source>
        <dbReference type="Proteomes" id="UP000245506"/>
    </source>
</evidence>
<keyword evidence="4" id="KW-0720">Serine protease</keyword>
<dbReference type="PANTHER" id="PTHR43343">
    <property type="entry name" value="PEPTIDASE S12"/>
    <property type="match status" value="1"/>
</dbReference>
<keyword evidence="5" id="KW-1133">Transmembrane helix</keyword>